<evidence type="ECO:0000256" key="1">
    <source>
        <dbReference type="ARBA" id="ARBA00004406"/>
    </source>
</evidence>
<feature type="compositionally biased region" description="Low complexity" evidence="12">
    <location>
        <begin position="1827"/>
        <end position="1838"/>
    </location>
</feature>
<dbReference type="InterPro" id="IPR026849">
    <property type="entry name" value="ATG2"/>
</dbReference>
<feature type="region of interest" description="Disordered" evidence="12">
    <location>
        <begin position="448"/>
        <end position="488"/>
    </location>
</feature>
<comment type="similarity">
    <text evidence="3">Belongs to the ATG2 family.</text>
</comment>
<keyword evidence="9" id="KW-0472">Membrane</keyword>
<comment type="catalytic activity">
    <reaction evidence="11">
        <text>a 1,2-diacyl-sn-glycero-3-phosphoethanolamine(in) = a 1,2-diacyl-sn-glycero-3-phosphoethanolamine(out)</text>
        <dbReference type="Rhea" id="RHEA:38895"/>
        <dbReference type="ChEBI" id="CHEBI:64612"/>
    </reaction>
</comment>
<name>A0AA36ARP1_OCTVU</name>
<evidence type="ECO:0000256" key="6">
    <source>
        <dbReference type="ARBA" id="ARBA00022824"/>
    </source>
</evidence>
<feature type="compositionally biased region" description="Polar residues" evidence="12">
    <location>
        <begin position="1036"/>
        <end position="1050"/>
    </location>
</feature>
<feature type="compositionally biased region" description="Polar residues" evidence="12">
    <location>
        <begin position="266"/>
        <end position="285"/>
    </location>
</feature>
<dbReference type="GO" id="GO:0061709">
    <property type="term" value="P:reticulophagy"/>
    <property type="evidence" value="ECO:0007669"/>
    <property type="project" value="TreeGrafter"/>
</dbReference>
<evidence type="ECO:0000256" key="11">
    <source>
        <dbReference type="ARBA" id="ARBA00024615"/>
    </source>
</evidence>
<evidence type="ECO:0000256" key="9">
    <source>
        <dbReference type="ARBA" id="ARBA00023136"/>
    </source>
</evidence>
<dbReference type="Pfam" id="PF13329">
    <property type="entry name" value="ATG2_CAD"/>
    <property type="match status" value="2"/>
</dbReference>
<dbReference type="GO" id="GO:0061723">
    <property type="term" value="P:glycophagy"/>
    <property type="evidence" value="ECO:0007669"/>
    <property type="project" value="TreeGrafter"/>
</dbReference>
<keyword evidence="7" id="KW-0072">Autophagy</keyword>
<feature type="region of interest" description="Disordered" evidence="12">
    <location>
        <begin position="1129"/>
        <end position="1151"/>
    </location>
</feature>
<evidence type="ECO:0000313" key="14">
    <source>
        <dbReference type="Proteomes" id="UP001162480"/>
    </source>
</evidence>
<dbReference type="PANTHER" id="PTHR13190:SF1">
    <property type="entry name" value="AUTOPHAGY-RELATED 2, ISOFORM A"/>
    <property type="match status" value="1"/>
</dbReference>
<feature type="compositionally biased region" description="Basic residues" evidence="12">
    <location>
        <begin position="1443"/>
        <end position="1452"/>
    </location>
</feature>
<gene>
    <name evidence="13" type="ORF">OCTVUL_1B017358</name>
</gene>
<comment type="catalytic activity">
    <reaction evidence="10">
        <text>a 1,2-diacyl-sn-glycero-3-phospho-L-serine(in) = a 1,2-diacyl-sn-glycero-3-phospho-L-serine(out)</text>
        <dbReference type="Rhea" id="RHEA:38663"/>
        <dbReference type="ChEBI" id="CHEBI:57262"/>
    </reaction>
</comment>
<dbReference type="GO" id="GO:0034727">
    <property type="term" value="P:piecemeal microautophagy of the nucleus"/>
    <property type="evidence" value="ECO:0007669"/>
    <property type="project" value="TreeGrafter"/>
</dbReference>
<feature type="compositionally biased region" description="Basic and acidic residues" evidence="12">
    <location>
        <begin position="1766"/>
        <end position="1784"/>
    </location>
</feature>
<feature type="region of interest" description="Disordered" evidence="12">
    <location>
        <begin position="1827"/>
        <end position="1846"/>
    </location>
</feature>
<evidence type="ECO:0000256" key="8">
    <source>
        <dbReference type="ARBA" id="ARBA00023055"/>
    </source>
</evidence>
<evidence type="ECO:0000256" key="12">
    <source>
        <dbReference type="SAM" id="MobiDB-lite"/>
    </source>
</evidence>
<sequence length="2121" mass="238024">MSTTWISGLFTEQTKLKACRYLLHHYLGELLKDNVSLEQLSVDIFKGKGTIEHLSLDEEFINQWLKTYSVPVELVSSVIDEITVSIPWSTLLGSSTLFEVHGLKLELRPKCRSENGPSFEEMVSSITSMTSSLQMAEEMLRNEKISEENTKYNGANTFADTIDSVLSRVKISVHDISICLDHILKDSGNQKARLEMRIQRMDFFDDMAVNESVATDPSSGRKKWEPSAIACKNFKLSGVTFHIEECVVHPDDLYNTSHSSSSDSSTQLFESAHNSPPLCKSSSLNSPDVLTQQPLSLNAITSSGIPSVHVAALSGITEVKMKMKQNEAVAGPKLEVDLQVGSLDILMGPRQVHVLLEILSCFTSSASSEYSPSRLSATTNKPMKQTDYLRVEHQLQNHLLSNRLMPHLTNMSDAPEEVLISSHGPDDFVSGDEMYYSLKASNKSVTIGSDMESSFSSNTSEKSTSTVSNASTGRPRSGYSQNIKDPTQKLLDDPSVELSKFRIKLSSLTMTILHENPAVSPGATNEPFDKFTSLSTNFFSKIRTVLGDTFHNNMKDIRSKISIACPYDHLGLICRSIVLDSSQKSSSNHHSMALDCSIVLMDVVECLFDRGNSTASLHGFTLPIDHKLPEYCELLTFAKHSPPNMSSKSMYNSFHYQNPALKLSAVSVNRTKFSQQRSTIPKTELSFELGQFTSEVDITIVDRINSLLKSDLVRPPDQNINSGLRFVPTSPYASFTTQALYEGSTTEENRVSLKVGSSSCILRVRFPIPDLRSEPQVDRLPWWKRNLRQEVLVLKLNGASFHTILNSNDSRKIYELKCHSLNGSLEESPESAPVHFITVEPEDESAHSYGFNWPRMVITQTQELNSLLEEENNESDESTNFDSLNGACQFKKPEPSPFSTKKFMYHKEEVSDKSEVKNVSEELILPGDKEELKEFQDKTSANSCLLFEITVPSGNVTFPDKQFYELLYNRISNDLLLWEPTAPFPLSTQEQSLLPGQTLDNTFRVQYLHPDYMSEPRSSTMDSESDSDESQNMSSFPSLGQRNFHSKQNTERQLQSKLSLVLNISKCKVHVTSQIPQDVTNETNCNSELSITAKDAILFMVVNYNSDPDLQFICFQSNKIDLFHSPPVESNQSQFMSTSPQMTSSTEKKPSSVSDLLPTIFKSEFTFDKSSRPVGCGPDSLDMLSIAVKVKLDNKMDTFNYPAMKEFTIAIGVQGATLKHRMTPSEESWFSQALDFLNVADFPINGYVQPKILTQLHVHLWNCAVDYRPINLPIHTLLHTKWLSLSSNIFAESMSTMLRFEFDRTGLFISQKAEENVTSLKDYVCVADWDRFELSLRTSGGKETKIPKKDVTITSNRFNVRTCSDSCVALMELIQYIANDGDLQENFDDSLSSTSKSNTEDLDDSIHRTTADNGDINPTDLVHDMMEDAMKESTVPEQSKASHGSHSKKSSSSKRPTTEVFFVPPNEDQPLYPTSHENAANLVSTENLSSSSSSKSLYSSSMSEENTELDIDEDYCILDDIGMGVEPRDNRPEIKVHIKEPLTLKENFFYQPLGRTDALKSPEHFPVPETRYTLKEMSIHWYMYAGSDFGPAKRNCDKNQRAHGCDSSRNLHNYRSDQSDYYKKIHKERNVSVSLYDLGGPGRETDIMMELQLMKVRMQHETYPPNCEQVSRQVLLINEVEVLDRLASSPYNKFLYQYTSESTPKQTYASMLLIKALHTCPDPAVPAEECALKISVQPIKLNIDQDALFFLMKFMSEIMNGSSSIDHLKSRKSPEHELKAESSRRRSSSNAPLPILSTNIQGPPASSEEDDKQQEMLIKFDIRESIDLSSESSGSAPSENKENRTMSQPTYFRSVIFSPDLPIRLDYNGKRVDMEQGTIAGLLVGLAQLNCSELNLRAINYRHGLLGIQRVLVSMLTDWLDDIKKNQIPRILGGVGPIHSVVQLIQGIKDLFWLPIEQYRRDGRIVRGLQRGASSFTTSTAMAMLELTNRLVKSIQYLAMLTYDMVSPGPSVCSTSRKKNRIQKRSKQPNDLREGMTNAYIVLRQGFSETAESIVRAATEEHEHKGMTGAVGGVIRQIPPTMVQPIILASEATSNVLGGMRNQLVPDARREDVEKWKVPTS</sequence>
<dbReference type="GO" id="GO:0000045">
    <property type="term" value="P:autophagosome assembly"/>
    <property type="evidence" value="ECO:0007669"/>
    <property type="project" value="TreeGrafter"/>
</dbReference>
<evidence type="ECO:0000256" key="2">
    <source>
        <dbReference type="ARBA" id="ARBA00004623"/>
    </source>
</evidence>
<dbReference type="GO" id="GO:0032266">
    <property type="term" value="F:phosphatidylinositol-3-phosphate binding"/>
    <property type="evidence" value="ECO:0007669"/>
    <property type="project" value="TreeGrafter"/>
</dbReference>
<feature type="compositionally biased region" description="Polar residues" evidence="12">
    <location>
        <begin position="1129"/>
        <end position="1145"/>
    </location>
</feature>
<evidence type="ECO:0000256" key="10">
    <source>
        <dbReference type="ARBA" id="ARBA00024479"/>
    </source>
</evidence>
<feature type="region of interest" description="Disordered" evidence="12">
    <location>
        <begin position="1013"/>
        <end position="1050"/>
    </location>
</feature>
<feature type="compositionally biased region" description="Low complexity" evidence="12">
    <location>
        <begin position="453"/>
        <end position="468"/>
    </location>
</feature>
<keyword evidence="6" id="KW-0256">Endoplasmic reticulum</keyword>
<dbReference type="GO" id="GO:0006869">
    <property type="term" value="P:lipid transport"/>
    <property type="evidence" value="ECO:0007669"/>
    <property type="project" value="UniProtKB-KW"/>
</dbReference>
<dbReference type="Proteomes" id="UP001162480">
    <property type="component" value="Chromosome 3"/>
</dbReference>
<dbReference type="GO" id="GO:0034045">
    <property type="term" value="C:phagophore assembly site membrane"/>
    <property type="evidence" value="ECO:0007669"/>
    <property type="project" value="UniProtKB-SubCell"/>
</dbReference>
<reference evidence="13" key="1">
    <citation type="submission" date="2023-08" db="EMBL/GenBank/DDBJ databases">
        <authorList>
            <person name="Alioto T."/>
            <person name="Alioto T."/>
            <person name="Gomez Garrido J."/>
        </authorList>
    </citation>
    <scope>NUCLEOTIDE SEQUENCE</scope>
</reference>
<evidence type="ECO:0000256" key="7">
    <source>
        <dbReference type="ARBA" id="ARBA00023006"/>
    </source>
</evidence>
<proteinExistence type="inferred from homology"/>
<feature type="compositionally biased region" description="Basic and acidic residues" evidence="12">
    <location>
        <begin position="1421"/>
        <end position="1431"/>
    </location>
</feature>
<keyword evidence="14" id="KW-1185">Reference proteome</keyword>
<dbReference type="GO" id="GO:0061908">
    <property type="term" value="C:phagophore"/>
    <property type="evidence" value="ECO:0007669"/>
    <property type="project" value="TreeGrafter"/>
</dbReference>
<dbReference type="GO" id="GO:0005789">
    <property type="term" value="C:endoplasmic reticulum membrane"/>
    <property type="evidence" value="ECO:0007669"/>
    <property type="project" value="UniProtKB-SubCell"/>
</dbReference>
<evidence type="ECO:0000313" key="13">
    <source>
        <dbReference type="EMBL" id="CAI9720433.1"/>
    </source>
</evidence>
<organism evidence="13 14">
    <name type="scientific">Octopus vulgaris</name>
    <name type="common">Common octopus</name>
    <dbReference type="NCBI Taxonomy" id="6645"/>
    <lineage>
        <taxon>Eukaryota</taxon>
        <taxon>Metazoa</taxon>
        <taxon>Spiralia</taxon>
        <taxon>Lophotrochozoa</taxon>
        <taxon>Mollusca</taxon>
        <taxon>Cephalopoda</taxon>
        <taxon>Coleoidea</taxon>
        <taxon>Octopodiformes</taxon>
        <taxon>Octopoda</taxon>
        <taxon>Incirrata</taxon>
        <taxon>Octopodidae</taxon>
        <taxon>Octopus</taxon>
    </lineage>
</organism>
<comment type="subcellular location">
    <subcellularLocation>
        <location evidence="1">Endoplasmic reticulum membrane</location>
        <topology evidence="1">Peripheral membrane protein</topology>
    </subcellularLocation>
    <subcellularLocation>
        <location evidence="2">Preautophagosomal structure membrane</location>
        <topology evidence="2">Peripheral membrane protein</topology>
    </subcellularLocation>
</comment>
<feature type="compositionally biased region" description="Polar residues" evidence="12">
    <location>
        <begin position="469"/>
        <end position="485"/>
    </location>
</feature>
<evidence type="ECO:0000256" key="4">
    <source>
        <dbReference type="ARBA" id="ARBA00018070"/>
    </source>
</evidence>
<evidence type="ECO:0000256" key="3">
    <source>
        <dbReference type="ARBA" id="ARBA00009714"/>
    </source>
</evidence>
<dbReference type="EMBL" id="OX597816">
    <property type="protein sequence ID" value="CAI9720433.1"/>
    <property type="molecule type" value="Genomic_DNA"/>
</dbReference>
<feature type="region of interest" description="Disordered" evidence="12">
    <location>
        <begin position="255"/>
        <end position="285"/>
    </location>
</feature>
<evidence type="ECO:0000256" key="5">
    <source>
        <dbReference type="ARBA" id="ARBA00022448"/>
    </source>
</evidence>
<dbReference type="PANTHER" id="PTHR13190">
    <property type="entry name" value="AUTOPHAGY-RELATED 2, ISOFORM A"/>
    <property type="match status" value="1"/>
</dbReference>
<protein>
    <recommendedName>
        <fullName evidence="4">Autophagy-related protein 2</fullName>
    </recommendedName>
</protein>
<feature type="region of interest" description="Disordered" evidence="12">
    <location>
        <begin position="1388"/>
        <end position="1474"/>
    </location>
</feature>
<feature type="region of interest" description="Disordered" evidence="12">
    <location>
        <begin position="1764"/>
        <end position="1812"/>
    </location>
</feature>
<keyword evidence="5" id="KW-0813">Transport</keyword>
<dbReference type="GO" id="GO:0043495">
    <property type="term" value="F:protein-membrane adaptor activity"/>
    <property type="evidence" value="ECO:0007669"/>
    <property type="project" value="TreeGrafter"/>
</dbReference>
<dbReference type="GO" id="GO:0000422">
    <property type="term" value="P:autophagy of mitochondrion"/>
    <property type="evidence" value="ECO:0007669"/>
    <property type="project" value="TreeGrafter"/>
</dbReference>
<keyword evidence="8" id="KW-0445">Lipid transport</keyword>
<accession>A0AA36ARP1</accession>